<organism evidence="4 5">
    <name type="scientific">Ruminococcus gauvreauii</name>
    <dbReference type="NCBI Taxonomy" id="438033"/>
    <lineage>
        <taxon>Bacteria</taxon>
        <taxon>Bacillati</taxon>
        <taxon>Bacillota</taxon>
        <taxon>Clostridia</taxon>
        <taxon>Eubacteriales</taxon>
        <taxon>Oscillospiraceae</taxon>
        <taxon>Ruminococcus</taxon>
    </lineage>
</organism>
<dbReference type="PANTHER" id="PTHR33392:SF6">
    <property type="entry name" value="POLYISOPRENYL-TEICHOIC ACID--PEPTIDOGLYCAN TEICHOIC ACID TRANSFERASE TAGU"/>
    <property type="match status" value="1"/>
</dbReference>
<keyword evidence="5" id="KW-1185">Reference proteome</keyword>
<keyword evidence="2" id="KW-1133">Transmembrane helix</keyword>
<evidence type="ECO:0000259" key="3">
    <source>
        <dbReference type="Pfam" id="PF03816"/>
    </source>
</evidence>
<protein>
    <submittedName>
        <fullName evidence="4">LCP family protein</fullName>
    </submittedName>
</protein>
<evidence type="ECO:0000313" key="5">
    <source>
        <dbReference type="Proteomes" id="UP001060164"/>
    </source>
</evidence>
<dbReference type="EMBL" id="CP102290">
    <property type="protein sequence ID" value="UWP58444.1"/>
    <property type="molecule type" value="Genomic_DNA"/>
</dbReference>
<dbReference type="Pfam" id="PF03816">
    <property type="entry name" value="LytR_cpsA_psr"/>
    <property type="match status" value="1"/>
</dbReference>
<dbReference type="InterPro" id="IPR004474">
    <property type="entry name" value="LytR_CpsA_psr"/>
</dbReference>
<keyword evidence="2" id="KW-0472">Membrane</keyword>
<gene>
    <name evidence="4" type="ORF">NQ502_13755</name>
</gene>
<evidence type="ECO:0000256" key="1">
    <source>
        <dbReference type="ARBA" id="ARBA00006068"/>
    </source>
</evidence>
<dbReference type="RefSeq" id="WP_028528230.1">
    <property type="nucleotide sequence ID" value="NZ_CABLBR010000008.1"/>
</dbReference>
<comment type="similarity">
    <text evidence="1">Belongs to the LytR/CpsA/Psr (LCP) family.</text>
</comment>
<evidence type="ECO:0000313" key="4">
    <source>
        <dbReference type="EMBL" id="UWP58444.1"/>
    </source>
</evidence>
<keyword evidence="2" id="KW-0812">Transmembrane</keyword>
<accession>A0ABY5VDL2</accession>
<sequence>MAKKVNSKMMKRKRRRRVLFIFEILILLILVGGIFVYAQVNNKLNKIQSGDVDMGEVGVNEGVVDNEVLQGYQTIALVGLDASGVGSLEQGNSDTMIIASINNDTKKVKLVSVYRDTYLNIGDDNYKKANAAYANGGPQQLMTMMNKNLDLNLTGYVTVDFTALVEAIDLLGGLDIEMTADEVEHMNNYCQETSKLTGKGYDPIDKVDGVHHLNGVQSVSYARIRYTAGNDFRRAARQRLVIYKMVEKAKNSSWSTLNKIVDTVCPMISSSLSKQEILKMGMAMIGYDIEDQVGFPFDHLEGETISNIIGDAMGKDEGYDCVLPVTLETNVVKLHEFLYPEDAYAPSATVKEYSDHIIDISGYGEEDIPSSSEDGALPADSY</sequence>
<name>A0ABY5VDL2_9FIRM</name>
<dbReference type="Gene3D" id="3.40.630.190">
    <property type="entry name" value="LCP protein"/>
    <property type="match status" value="1"/>
</dbReference>
<proteinExistence type="inferred from homology"/>
<evidence type="ECO:0000256" key="2">
    <source>
        <dbReference type="SAM" id="Phobius"/>
    </source>
</evidence>
<feature type="transmembrane region" description="Helical" evidence="2">
    <location>
        <begin position="20"/>
        <end position="38"/>
    </location>
</feature>
<dbReference type="InterPro" id="IPR050922">
    <property type="entry name" value="LytR/CpsA/Psr_CW_biosynth"/>
</dbReference>
<reference evidence="4" key="1">
    <citation type="journal article" date="2022" name="Cell">
        <title>Design, construction, and in vivo augmentation of a complex gut microbiome.</title>
        <authorList>
            <person name="Cheng A.G."/>
            <person name="Ho P.Y."/>
            <person name="Aranda-Diaz A."/>
            <person name="Jain S."/>
            <person name="Yu F.B."/>
            <person name="Meng X."/>
            <person name="Wang M."/>
            <person name="Iakiviak M."/>
            <person name="Nagashima K."/>
            <person name="Zhao A."/>
            <person name="Murugkar P."/>
            <person name="Patil A."/>
            <person name="Atabakhsh K."/>
            <person name="Weakley A."/>
            <person name="Yan J."/>
            <person name="Brumbaugh A.R."/>
            <person name="Higginbottom S."/>
            <person name="Dimas A."/>
            <person name="Shiver A.L."/>
            <person name="Deutschbauer A."/>
            <person name="Neff N."/>
            <person name="Sonnenburg J.L."/>
            <person name="Huang K.C."/>
            <person name="Fischbach M.A."/>
        </authorList>
    </citation>
    <scope>NUCLEOTIDE SEQUENCE</scope>
    <source>
        <strain evidence="4">DSM 19829</strain>
    </source>
</reference>
<dbReference type="PANTHER" id="PTHR33392">
    <property type="entry name" value="POLYISOPRENYL-TEICHOIC ACID--PEPTIDOGLYCAN TEICHOIC ACID TRANSFERASE TAGU"/>
    <property type="match status" value="1"/>
</dbReference>
<dbReference type="Proteomes" id="UP001060164">
    <property type="component" value="Chromosome"/>
</dbReference>
<feature type="domain" description="Cell envelope-related transcriptional attenuator" evidence="3">
    <location>
        <begin position="92"/>
        <end position="250"/>
    </location>
</feature>
<dbReference type="NCBIfam" id="TIGR00350">
    <property type="entry name" value="lytR_cpsA_psr"/>
    <property type="match status" value="1"/>
</dbReference>